<dbReference type="GO" id="GO:0005524">
    <property type="term" value="F:ATP binding"/>
    <property type="evidence" value="ECO:0007669"/>
    <property type="project" value="UniProtKB-KW"/>
</dbReference>
<dbReference type="PANTHER" id="PTHR42742:SF3">
    <property type="entry name" value="FRUCTOKINASE"/>
    <property type="match status" value="1"/>
</dbReference>
<dbReference type="FunFam" id="3.30.420.40:FF:000153">
    <property type="entry name" value="Putative fructokinase"/>
    <property type="match status" value="1"/>
</dbReference>
<sequence>MMASIEAGGTKFVCAVGTGPHDLRAVTSFPTTTPDETLAQAIAFVREQEELAGQSVSALGVACFGPVDLRTDSPTFGHITSTPKPGWGGTDVVGTFRQALGVPVGFDTDVNGAALAESRWGAGQGLDPVVYVTVGTGIGAGALVNRQLLHGLLHPEVGHVLVRRHPEDTFEGVCPYHGDCLEGLAAGPALQARWQRRPADLGPLRDQAVAMESWYLAQLATMLMYLLSPERIVFGGGVTKLPGLLPALRKDAVSIVNGYIDAPAATTDIDSYIVPPGLGDQAGILGGLALAQRAVSR</sequence>
<dbReference type="InterPro" id="IPR043129">
    <property type="entry name" value="ATPase_NBD"/>
</dbReference>
<evidence type="ECO:0000256" key="12">
    <source>
        <dbReference type="ARBA" id="ARBA00048451"/>
    </source>
</evidence>
<evidence type="ECO:0000256" key="11">
    <source>
        <dbReference type="ARBA" id="ARBA00038887"/>
    </source>
</evidence>
<evidence type="ECO:0000256" key="7">
    <source>
        <dbReference type="ARBA" id="ARBA00022833"/>
    </source>
</evidence>
<evidence type="ECO:0000256" key="3">
    <source>
        <dbReference type="ARBA" id="ARBA00022679"/>
    </source>
</evidence>
<evidence type="ECO:0000256" key="4">
    <source>
        <dbReference type="ARBA" id="ARBA00022723"/>
    </source>
</evidence>
<name>A0A7K3M9S2_9ACTN</name>
<dbReference type="AlphaFoldDB" id="A0A7K3M9S2"/>
<dbReference type="EMBL" id="WLZY01000006">
    <property type="protein sequence ID" value="NDL59158.1"/>
    <property type="molecule type" value="Genomic_DNA"/>
</dbReference>
<dbReference type="CDD" id="cd24067">
    <property type="entry name" value="ASKHA_NBD_ROK_BsFRK-like"/>
    <property type="match status" value="1"/>
</dbReference>
<dbReference type="Proteomes" id="UP000460435">
    <property type="component" value="Unassembled WGS sequence"/>
</dbReference>
<keyword evidence="9" id="KW-0460">Magnesium</keyword>
<evidence type="ECO:0000256" key="2">
    <source>
        <dbReference type="ARBA" id="ARBA00006479"/>
    </source>
</evidence>
<keyword evidence="4" id="KW-0479">Metal-binding</keyword>
<evidence type="ECO:0000256" key="6">
    <source>
        <dbReference type="ARBA" id="ARBA00022777"/>
    </source>
</evidence>
<dbReference type="GO" id="GO:0008865">
    <property type="term" value="F:fructokinase activity"/>
    <property type="evidence" value="ECO:0007669"/>
    <property type="project" value="UniProtKB-EC"/>
</dbReference>
<dbReference type="PROSITE" id="PS01125">
    <property type="entry name" value="ROK"/>
    <property type="match status" value="1"/>
</dbReference>
<evidence type="ECO:0000256" key="5">
    <source>
        <dbReference type="ARBA" id="ARBA00022741"/>
    </source>
</evidence>
<keyword evidence="7" id="KW-0862">Zinc</keyword>
<evidence type="ECO:0000256" key="9">
    <source>
        <dbReference type="ARBA" id="ARBA00022842"/>
    </source>
</evidence>
<gene>
    <name evidence="13" type="ORF">F7O44_18990</name>
</gene>
<protein>
    <recommendedName>
        <fullName evidence="11">fructokinase</fullName>
        <ecNumber evidence="11">2.7.1.4</ecNumber>
    </recommendedName>
</protein>
<dbReference type="SUPFAM" id="SSF53067">
    <property type="entry name" value="Actin-like ATPase domain"/>
    <property type="match status" value="1"/>
</dbReference>
<accession>A0A7K3M9S2</accession>
<evidence type="ECO:0000256" key="1">
    <source>
        <dbReference type="ARBA" id="ARBA00001946"/>
    </source>
</evidence>
<reference evidence="13 14" key="1">
    <citation type="submission" date="2019-11" db="EMBL/GenBank/DDBJ databases">
        <authorList>
            <person name="Li X.-J."/>
            <person name="Feng X.-M."/>
        </authorList>
    </citation>
    <scope>NUCLEOTIDE SEQUENCE [LARGE SCALE GENOMIC DNA]</scope>
    <source>
        <strain evidence="13 14">XMNu-373</strain>
    </source>
</reference>
<keyword evidence="10" id="KW-0119">Carbohydrate metabolism</keyword>
<dbReference type="InterPro" id="IPR000600">
    <property type="entry name" value="ROK"/>
</dbReference>
<keyword evidence="14" id="KW-1185">Reference proteome</keyword>
<comment type="caution">
    <text evidence="13">The sequence shown here is derived from an EMBL/GenBank/DDBJ whole genome shotgun (WGS) entry which is preliminary data.</text>
</comment>
<comment type="similarity">
    <text evidence="2">Belongs to the ROK (NagC/XylR) family.</text>
</comment>
<proteinExistence type="inferred from homology"/>
<dbReference type="EC" id="2.7.1.4" evidence="11"/>
<evidence type="ECO:0000256" key="8">
    <source>
        <dbReference type="ARBA" id="ARBA00022840"/>
    </source>
</evidence>
<evidence type="ECO:0000256" key="10">
    <source>
        <dbReference type="ARBA" id="ARBA00023277"/>
    </source>
</evidence>
<evidence type="ECO:0000313" key="13">
    <source>
        <dbReference type="EMBL" id="NDL59158.1"/>
    </source>
</evidence>
<organism evidence="13 14">
    <name type="scientific">Phytoactinopolyspora mesophila</name>
    <dbReference type="NCBI Taxonomy" id="2650750"/>
    <lineage>
        <taxon>Bacteria</taxon>
        <taxon>Bacillati</taxon>
        <taxon>Actinomycetota</taxon>
        <taxon>Actinomycetes</taxon>
        <taxon>Jiangellales</taxon>
        <taxon>Jiangellaceae</taxon>
        <taxon>Phytoactinopolyspora</taxon>
    </lineage>
</organism>
<dbReference type="GO" id="GO:0046872">
    <property type="term" value="F:metal ion binding"/>
    <property type="evidence" value="ECO:0007669"/>
    <property type="project" value="UniProtKB-KW"/>
</dbReference>
<keyword evidence="5" id="KW-0547">Nucleotide-binding</keyword>
<dbReference type="PANTHER" id="PTHR42742">
    <property type="entry name" value="TRANSCRIPTIONAL REPRESSOR MPRA"/>
    <property type="match status" value="1"/>
</dbReference>
<evidence type="ECO:0000313" key="14">
    <source>
        <dbReference type="Proteomes" id="UP000460435"/>
    </source>
</evidence>
<dbReference type="InterPro" id="IPR049874">
    <property type="entry name" value="ROK_cs"/>
</dbReference>
<dbReference type="Pfam" id="PF00480">
    <property type="entry name" value="ROK"/>
    <property type="match status" value="1"/>
</dbReference>
<dbReference type="Gene3D" id="3.30.420.40">
    <property type="match status" value="2"/>
</dbReference>
<comment type="cofactor">
    <cofactor evidence="1">
        <name>Mg(2+)</name>
        <dbReference type="ChEBI" id="CHEBI:18420"/>
    </cofactor>
</comment>
<keyword evidence="8" id="KW-0067">ATP-binding</keyword>
<comment type="catalytic activity">
    <reaction evidence="12">
        <text>D-fructose + ATP = D-fructose 6-phosphate + ADP + H(+)</text>
        <dbReference type="Rhea" id="RHEA:16125"/>
        <dbReference type="ChEBI" id="CHEBI:15378"/>
        <dbReference type="ChEBI" id="CHEBI:30616"/>
        <dbReference type="ChEBI" id="CHEBI:37721"/>
        <dbReference type="ChEBI" id="CHEBI:61527"/>
        <dbReference type="ChEBI" id="CHEBI:456216"/>
        <dbReference type="EC" id="2.7.1.4"/>
    </reaction>
</comment>
<dbReference type="InterPro" id="IPR051804">
    <property type="entry name" value="Carb_Metab_Reg_Kinase/Isom"/>
</dbReference>
<keyword evidence="3" id="KW-0808">Transferase</keyword>
<keyword evidence="6" id="KW-0418">Kinase</keyword>